<accession>A0A426X9A0</accession>
<sequence length="163" mass="17427">MVLALTPVPTAAPLLCRCGGFSHSSEATNTMTPVSADAIKKARGLPKGYRKELQVLAPLSLYRLRPLPIIHPLCLVTCVITTAPSGHRGLATTSILSCRVRCRSPSPVGRPCYVFESCMRLHGPAPAIADSMLVASSGRCVRRDLLVLISKSGASILTFTMQR</sequence>
<dbReference type="Proteomes" id="UP000287651">
    <property type="component" value="Unassembled WGS sequence"/>
</dbReference>
<comment type="caution">
    <text evidence="1">The sequence shown here is derived from an EMBL/GenBank/DDBJ whole genome shotgun (WGS) entry which is preliminary data.</text>
</comment>
<gene>
    <name evidence="1" type="ORF">B296_00012261</name>
</gene>
<dbReference type="AlphaFoldDB" id="A0A426X9A0"/>
<reference evidence="1 2" key="1">
    <citation type="journal article" date="2014" name="Agronomy (Basel)">
        <title>A Draft Genome Sequence for Ensete ventricosum, the Drought-Tolerant Tree Against Hunger.</title>
        <authorList>
            <person name="Harrison J."/>
            <person name="Moore K.A."/>
            <person name="Paszkiewicz K."/>
            <person name="Jones T."/>
            <person name="Grant M."/>
            <person name="Ambacheew D."/>
            <person name="Muzemil S."/>
            <person name="Studholme D.J."/>
        </authorList>
    </citation>
    <scope>NUCLEOTIDE SEQUENCE [LARGE SCALE GENOMIC DNA]</scope>
</reference>
<evidence type="ECO:0000313" key="1">
    <source>
        <dbReference type="EMBL" id="RRT36053.1"/>
    </source>
</evidence>
<proteinExistence type="predicted"/>
<organism evidence="1 2">
    <name type="scientific">Ensete ventricosum</name>
    <name type="common">Abyssinian banana</name>
    <name type="synonym">Musa ensete</name>
    <dbReference type="NCBI Taxonomy" id="4639"/>
    <lineage>
        <taxon>Eukaryota</taxon>
        <taxon>Viridiplantae</taxon>
        <taxon>Streptophyta</taxon>
        <taxon>Embryophyta</taxon>
        <taxon>Tracheophyta</taxon>
        <taxon>Spermatophyta</taxon>
        <taxon>Magnoliopsida</taxon>
        <taxon>Liliopsida</taxon>
        <taxon>Zingiberales</taxon>
        <taxon>Musaceae</taxon>
        <taxon>Ensete</taxon>
    </lineage>
</organism>
<name>A0A426X9A0_ENSVE</name>
<protein>
    <submittedName>
        <fullName evidence="1">Uncharacterized protein</fullName>
    </submittedName>
</protein>
<dbReference type="EMBL" id="AMZH03024137">
    <property type="protein sequence ID" value="RRT36053.1"/>
    <property type="molecule type" value="Genomic_DNA"/>
</dbReference>
<evidence type="ECO:0000313" key="2">
    <source>
        <dbReference type="Proteomes" id="UP000287651"/>
    </source>
</evidence>